<dbReference type="AlphaFoldDB" id="A0A5J4KGP4"/>
<dbReference type="PANTHER" id="PTHR30619">
    <property type="entry name" value="DNA INTERNALIZATION/COMPETENCE PROTEIN COMEC/REC2"/>
    <property type="match status" value="1"/>
</dbReference>
<gene>
    <name evidence="9" type="ORF">KDW_10450</name>
</gene>
<feature type="transmembrane region" description="Helical" evidence="6">
    <location>
        <begin position="433"/>
        <end position="458"/>
    </location>
</feature>
<feature type="transmembrane region" description="Helical" evidence="6">
    <location>
        <begin position="499"/>
        <end position="517"/>
    </location>
</feature>
<dbReference type="InterPro" id="IPR036866">
    <property type="entry name" value="RibonucZ/Hydroxyglut_hydro"/>
</dbReference>
<dbReference type="Gene3D" id="3.60.15.10">
    <property type="entry name" value="Ribonuclease Z/Hydroxyacylglutathione hydrolase-like"/>
    <property type="match status" value="1"/>
</dbReference>
<organism evidence="9 10">
    <name type="scientific">Dictyobacter vulcani</name>
    <dbReference type="NCBI Taxonomy" id="2607529"/>
    <lineage>
        <taxon>Bacteria</taxon>
        <taxon>Bacillati</taxon>
        <taxon>Chloroflexota</taxon>
        <taxon>Ktedonobacteria</taxon>
        <taxon>Ktedonobacterales</taxon>
        <taxon>Dictyobacteraceae</taxon>
        <taxon>Dictyobacter</taxon>
    </lineage>
</organism>
<protein>
    <recommendedName>
        <fullName evidence="11">Competence protein ComEC</fullName>
    </recommendedName>
</protein>
<keyword evidence="4 6" id="KW-1133">Transmembrane helix</keyword>
<dbReference type="InterPro" id="IPR052159">
    <property type="entry name" value="Competence_DNA_uptake"/>
</dbReference>
<evidence type="ECO:0008006" key="11">
    <source>
        <dbReference type="Google" id="ProtNLM"/>
    </source>
</evidence>
<dbReference type="InterPro" id="IPR025405">
    <property type="entry name" value="DUF4131"/>
</dbReference>
<evidence type="ECO:0000313" key="10">
    <source>
        <dbReference type="Proteomes" id="UP000326912"/>
    </source>
</evidence>
<comment type="subcellular location">
    <subcellularLocation>
        <location evidence="1">Cell membrane</location>
        <topology evidence="1">Multi-pass membrane protein</topology>
    </subcellularLocation>
</comment>
<evidence type="ECO:0000256" key="6">
    <source>
        <dbReference type="SAM" id="Phobius"/>
    </source>
</evidence>
<dbReference type="Pfam" id="PF03772">
    <property type="entry name" value="Competence"/>
    <property type="match status" value="1"/>
</dbReference>
<feature type="domain" description="ComEC/Rec2-related protein" evidence="7">
    <location>
        <begin position="241"/>
        <end position="514"/>
    </location>
</feature>
<name>A0A5J4KGP4_9CHLR</name>
<feature type="transmembrane region" description="Helical" evidence="6">
    <location>
        <begin position="341"/>
        <end position="359"/>
    </location>
</feature>
<accession>A0A5J4KGP4</accession>
<dbReference type="EMBL" id="BKZW01000001">
    <property type="protein sequence ID" value="GER86883.1"/>
    <property type="molecule type" value="Genomic_DNA"/>
</dbReference>
<reference evidence="9 10" key="1">
    <citation type="submission" date="2019-10" db="EMBL/GenBank/DDBJ databases">
        <title>Dictyobacter vulcani sp. nov., within the class Ktedonobacteria, isolated from soil of volcanic Mt. Zao.</title>
        <authorList>
            <person name="Zheng Y."/>
            <person name="Wang C.M."/>
            <person name="Sakai Y."/>
            <person name="Abe K."/>
            <person name="Yokota A."/>
            <person name="Yabe S."/>
        </authorList>
    </citation>
    <scope>NUCLEOTIDE SEQUENCE [LARGE SCALE GENOMIC DNA]</scope>
    <source>
        <strain evidence="9 10">W12</strain>
    </source>
</reference>
<feature type="transmembrane region" description="Helical" evidence="6">
    <location>
        <begin position="15"/>
        <end position="36"/>
    </location>
</feature>
<evidence type="ECO:0000256" key="5">
    <source>
        <dbReference type="ARBA" id="ARBA00023136"/>
    </source>
</evidence>
<keyword evidence="3 6" id="KW-0812">Transmembrane</keyword>
<dbReference type="GO" id="GO:0005886">
    <property type="term" value="C:plasma membrane"/>
    <property type="evidence" value="ECO:0007669"/>
    <property type="project" value="UniProtKB-SubCell"/>
</dbReference>
<evidence type="ECO:0000256" key="4">
    <source>
        <dbReference type="ARBA" id="ARBA00022989"/>
    </source>
</evidence>
<feature type="transmembrane region" description="Helical" evidence="6">
    <location>
        <begin position="365"/>
        <end position="382"/>
    </location>
</feature>
<evidence type="ECO:0000256" key="3">
    <source>
        <dbReference type="ARBA" id="ARBA00022692"/>
    </source>
</evidence>
<dbReference type="NCBIfam" id="TIGR00360">
    <property type="entry name" value="ComEC_N-term"/>
    <property type="match status" value="1"/>
</dbReference>
<proteinExistence type="predicted"/>
<keyword evidence="2" id="KW-1003">Cell membrane</keyword>
<evidence type="ECO:0000313" key="9">
    <source>
        <dbReference type="EMBL" id="GER86883.1"/>
    </source>
</evidence>
<feature type="transmembrane region" description="Helical" evidence="6">
    <location>
        <begin position="470"/>
        <end position="493"/>
    </location>
</feature>
<comment type="caution">
    <text evidence="9">The sequence shown here is derived from an EMBL/GenBank/DDBJ whole genome shotgun (WGS) entry which is preliminary data.</text>
</comment>
<feature type="transmembrane region" description="Helical" evidence="6">
    <location>
        <begin position="538"/>
        <end position="557"/>
    </location>
</feature>
<feature type="transmembrane region" description="Helical" evidence="6">
    <location>
        <begin position="66"/>
        <end position="84"/>
    </location>
</feature>
<dbReference type="Pfam" id="PF13567">
    <property type="entry name" value="DUF4131"/>
    <property type="match status" value="1"/>
</dbReference>
<keyword evidence="5 6" id="KW-0472">Membrane</keyword>
<keyword evidence="10" id="KW-1185">Reference proteome</keyword>
<dbReference type="Proteomes" id="UP000326912">
    <property type="component" value="Unassembled WGS sequence"/>
</dbReference>
<feature type="transmembrane region" description="Helical" evidence="6">
    <location>
        <begin position="296"/>
        <end position="320"/>
    </location>
</feature>
<evidence type="ECO:0000259" key="8">
    <source>
        <dbReference type="Pfam" id="PF13567"/>
    </source>
</evidence>
<feature type="transmembrane region" description="Helical" evidence="6">
    <location>
        <begin position="42"/>
        <end position="59"/>
    </location>
</feature>
<feature type="transmembrane region" description="Helical" evidence="6">
    <location>
        <begin position="254"/>
        <end position="276"/>
    </location>
</feature>
<dbReference type="PANTHER" id="PTHR30619:SF7">
    <property type="entry name" value="BETA-LACTAMASE DOMAIN PROTEIN"/>
    <property type="match status" value="1"/>
</dbReference>
<evidence type="ECO:0000259" key="7">
    <source>
        <dbReference type="Pfam" id="PF03772"/>
    </source>
</evidence>
<evidence type="ECO:0000256" key="1">
    <source>
        <dbReference type="ARBA" id="ARBA00004651"/>
    </source>
</evidence>
<feature type="transmembrane region" description="Helical" evidence="6">
    <location>
        <begin position="403"/>
        <end position="427"/>
    </location>
</feature>
<feature type="domain" description="DUF4131" evidence="8">
    <location>
        <begin position="41"/>
        <end position="174"/>
    </location>
</feature>
<dbReference type="InterPro" id="IPR004477">
    <property type="entry name" value="ComEC_N"/>
</dbReference>
<sequence length="754" mass="82530">MKHISHFQSGSSFQLRGLAIVVLAIAWLAGIVLASWFALPPILLLGISGCTILTMLLARQFPLSRFAFLALLCMALGAWRYTIIQPANDPQAIMHAIGPRVVKIKGMVSDAPKLAGRARQLKIAVSDLNRPGSSDWQAVHGMLEVQTPGTTIEDIYGANYGDIVTLQGKLVAPEAHTPADIQAQMAFPRITINQHGGNPAIVFLYHWRVRFATILEQLLPQPSAALLIAIVLGLRTPQLAPLSQAFNVTGTAHLIVPSGFKVTILAGLVLSSTRWLYTGRLAAYLPGSPRRIWQRWLSTTIVLLSIAAYTILSGAGAAAIRSGVMGSLLVLAPRIGRSYNIYTALAVTALGMSALDPLVLWDTGFQLSFLGTLGIVLFTPYVQRPLRPLEKFPGGHFLAETCAVTMAAQIATLPIFAITFGQISFIAPIANMLTVPLLGLSITLGLLLCLLGLISLPLGMLGGWVVWPLLWYMGQSILFCAAVPGAYITVSAVDNHIGWLYYVPLVCILLFLLRRWPQANIIQEHKPRQQIFSKRAQRWLYAGIALIIIASTGIASLQSQAHETFSLTFLRVGPAGKPAQGEAIFLRTAENKTLLLDGGLDAGSLSQALDSRLPSWQRNLDMVMLTVPRPEHLTGLQDVVTRYRINAIIDGGMLHPSTAYARWKQTIQEQEQPYRAVSQGQKLFLGQQTQLQILWPPPQLHISNDTRDNTLITRLLNTWTAHTLSGNVRAEFLCPLSTDYPHNRCLAPRRYCPD</sequence>
<evidence type="ECO:0000256" key="2">
    <source>
        <dbReference type="ARBA" id="ARBA00022475"/>
    </source>
</evidence>
<dbReference type="RefSeq" id="WP_162004964.1">
    <property type="nucleotide sequence ID" value="NZ_BKZW01000001.1"/>
</dbReference>